<feature type="binding site" evidence="9">
    <location>
        <position position="283"/>
    </location>
    <ligand>
        <name>Fe(2+)</name>
        <dbReference type="ChEBI" id="CHEBI:29033"/>
    </ligand>
</feature>
<keyword evidence="7 9" id="KW-0627">Porphyrin biosynthesis</keyword>
<dbReference type="OrthoDB" id="9809741at2"/>
<dbReference type="SUPFAM" id="SSF53800">
    <property type="entry name" value="Chelatase"/>
    <property type="match status" value="1"/>
</dbReference>
<accession>A0A0J1GXB9</accession>
<keyword evidence="6 9" id="KW-0456">Lyase</keyword>
<evidence type="ECO:0000256" key="5">
    <source>
        <dbReference type="ARBA" id="ARBA00023133"/>
    </source>
</evidence>
<dbReference type="UniPathway" id="UPA00252">
    <property type="reaction ID" value="UER00325"/>
</dbReference>
<dbReference type="CDD" id="cd03411">
    <property type="entry name" value="Ferrochelatase_N"/>
    <property type="match status" value="1"/>
</dbReference>
<evidence type="ECO:0000256" key="9">
    <source>
        <dbReference type="HAMAP-Rule" id="MF_00323"/>
    </source>
</evidence>
<dbReference type="GO" id="GO:0005737">
    <property type="term" value="C:cytoplasm"/>
    <property type="evidence" value="ECO:0007669"/>
    <property type="project" value="UniProtKB-SubCell"/>
</dbReference>
<comment type="catalytic activity">
    <reaction evidence="8">
        <text>Fe-coproporphyrin III + 2 H(+) = coproporphyrin III + Fe(2+)</text>
        <dbReference type="Rhea" id="RHEA:49572"/>
        <dbReference type="ChEBI" id="CHEBI:15378"/>
        <dbReference type="ChEBI" id="CHEBI:29033"/>
        <dbReference type="ChEBI" id="CHEBI:68438"/>
        <dbReference type="ChEBI" id="CHEBI:131725"/>
        <dbReference type="EC" id="4.99.1.9"/>
    </reaction>
    <physiologicalReaction direction="right-to-left" evidence="8">
        <dbReference type="Rhea" id="RHEA:49574"/>
    </physiologicalReaction>
</comment>
<keyword evidence="4 9" id="KW-0408">Iron</keyword>
<evidence type="ECO:0000256" key="4">
    <source>
        <dbReference type="ARBA" id="ARBA00023004"/>
    </source>
</evidence>
<dbReference type="EC" id="4.98.1.1" evidence="9 10"/>
<dbReference type="FunFam" id="3.40.50.1400:FF:000002">
    <property type="entry name" value="Ferrochelatase"/>
    <property type="match status" value="1"/>
</dbReference>
<evidence type="ECO:0000256" key="10">
    <source>
        <dbReference type="RuleBase" id="RU000607"/>
    </source>
</evidence>
<dbReference type="Gene3D" id="3.40.50.1400">
    <property type="match status" value="2"/>
</dbReference>
<evidence type="ECO:0000256" key="8">
    <source>
        <dbReference type="ARBA" id="ARBA00024536"/>
    </source>
</evidence>
<dbReference type="InterPro" id="IPR033644">
    <property type="entry name" value="Ferrochelatase_C"/>
</dbReference>
<evidence type="ECO:0000256" key="2">
    <source>
        <dbReference type="ARBA" id="ARBA00022490"/>
    </source>
</evidence>
<keyword evidence="3 9" id="KW-0479">Metal-binding</keyword>
<dbReference type="GO" id="GO:0006783">
    <property type="term" value="P:heme biosynthetic process"/>
    <property type="evidence" value="ECO:0007669"/>
    <property type="project" value="UniProtKB-UniRule"/>
</dbReference>
<comment type="similarity">
    <text evidence="1 9 10">Belongs to the ferrochelatase family.</text>
</comment>
<evidence type="ECO:0000256" key="1">
    <source>
        <dbReference type="ARBA" id="ARBA00007718"/>
    </source>
</evidence>
<dbReference type="GO" id="GO:0046872">
    <property type="term" value="F:metal ion binding"/>
    <property type="evidence" value="ECO:0007669"/>
    <property type="project" value="UniProtKB-KW"/>
</dbReference>
<sequence>MSEQSTDHIEHTPSYGVLLVNLGTPESATSAGVKHFLSEFLHDQRVVDMSRWLWCPILHGVILPIRSPKVAKLYQSVWMEEGSPLMVYSRRQQQKLAEALDVPVELGMTYGKPSIEDGLAALQAQGCQRVVVLPLYPQYSRTTTAAVFDKVAKGLRQRPYLPELRFINHYFDHPDYISALADSATQFWAEHGEPDYLLCSYHGIPKRYADNGDPYPEHCNGTTALLAEKLGMAREKMSMSYQSIFGREKWLQPYTEGTIRSLAEKGVKRLDVMCPAFSVDCLETLEEIAVGCKEVFLEAGGETFNLIPCLNDQPEHIAMMQALVKQHTQGW</sequence>
<comment type="pathway">
    <text evidence="9 10">Porphyrin-containing compound metabolism; protoheme biosynthesis; protoheme from protoporphyrin-IX: step 1/1.</text>
</comment>
<dbReference type="Pfam" id="PF00762">
    <property type="entry name" value="Ferrochelatase"/>
    <property type="match status" value="1"/>
</dbReference>
<reference evidence="11 12" key="1">
    <citation type="submission" date="2015-05" db="EMBL/GenBank/DDBJ databases">
        <title>Photobacterium galathea sp. nov.</title>
        <authorList>
            <person name="Machado H."/>
            <person name="Gram L."/>
        </authorList>
    </citation>
    <scope>NUCLEOTIDE SEQUENCE [LARGE SCALE GENOMIC DNA]</scope>
    <source>
        <strain evidence="11 12">DSM 22954</strain>
    </source>
</reference>
<feature type="binding site" evidence="9">
    <location>
        <position position="202"/>
    </location>
    <ligand>
        <name>Fe(2+)</name>
        <dbReference type="ChEBI" id="CHEBI:29033"/>
    </ligand>
</feature>
<evidence type="ECO:0000313" key="11">
    <source>
        <dbReference type="EMBL" id="KLV04300.1"/>
    </source>
</evidence>
<name>A0A0J1GXB9_9GAMM</name>
<dbReference type="GO" id="GO:0004325">
    <property type="term" value="F:ferrochelatase activity"/>
    <property type="evidence" value="ECO:0007669"/>
    <property type="project" value="UniProtKB-UniRule"/>
</dbReference>
<dbReference type="PANTHER" id="PTHR11108">
    <property type="entry name" value="FERROCHELATASE"/>
    <property type="match status" value="1"/>
</dbReference>
<comment type="catalytic activity">
    <reaction evidence="9 10">
        <text>heme b + 2 H(+) = protoporphyrin IX + Fe(2+)</text>
        <dbReference type="Rhea" id="RHEA:22584"/>
        <dbReference type="ChEBI" id="CHEBI:15378"/>
        <dbReference type="ChEBI" id="CHEBI:29033"/>
        <dbReference type="ChEBI" id="CHEBI:57306"/>
        <dbReference type="ChEBI" id="CHEBI:60344"/>
        <dbReference type="EC" id="4.98.1.1"/>
    </reaction>
</comment>
<dbReference type="InterPro" id="IPR033659">
    <property type="entry name" value="Ferrochelatase_N"/>
</dbReference>
<dbReference type="InterPro" id="IPR019772">
    <property type="entry name" value="Ferrochelatase_AS"/>
</dbReference>
<dbReference type="STRING" id="320778.ABT57_23955"/>
<keyword evidence="12" id="KW-1185">Reference proteome</keyword>
<dbReference type="CDD" id="cd00419">
    <property type="entry name" value="Ferrochelatase_C"/>
    <property type="match status" value="1"/>
</dbReference>
<evidence type="ECO:0000256" key="6">
    <source>
        <dbReference type="ARBA" id="ARBA00023239"/>
    </source>
</evidence>
<comment type="subcellular location">
    <subcellularLocation>
        <location evidence="9 10">Cytoplasm</location>
    </subcellularLocation>
</comment>
<dbReference type="PATRIC" id="fig|320778.3.peg.5123"/>
<comment type="caution">
    <text evidence="11">The sequence shown here is derived from an EMBL/GenBank/DDBJ whole genome shotgun (WGS) entry which is preliminary data.</text>
</comment>
<dbReference type="PANTHER" id="PTHR11108:SF1">
    <property type="entry name" value="FERROCHELATASE, MITOCHONDRIAL"/>
    <property type="match status" value="1"/>
</dbReference>
<dbReference type="AlphaFoldDB" id="A0A0J1GXB9"/>
<dbReference type="NCBIfam" id="TIGR00109">
    <property type="entry name" value="hemH"/>
    <property type="match status" value="1"/>
</dbReference>
<dbReference type="PROSITE" id="PS00534">
    <property type="entry name" value="FERROCHELATASE"/>
    <property type="match status" value="1"/>
</dbReference>
<keyword evidence="2 9" id="KW-0963">Cytoplasm</keyword>
<keyword evidence="5 9" id="KW-0350">Heme biosynthesis</keyword>
<dbReference type="InterPro" id="IPR001015">
    <property type="entry name" value="Ferrochelatase"/>
</dbReference>
<evidence type="ECO:0000256" key="7">
    <source>
        <dbReference type="ARBA" id="ARBA00023244"/>
    </source>
</evidence>
<protein>
    <recommendedName>
        <fullName evidence="9 10">Ferrochelatase</fullName>
        <ecNumber evidence="9 10">4.98.1.1</ecNumber>
    </recommendedName>
    <alternativeName>
        <fullName evidence="9">Heme synthase</fullName>
    </alternativeName>
    <alternativeName>
        <fullName evidence="9">Protoheme ferro-lyase</fullName>
    </alternativeName>
</protein>
<evidence type="ECO:0000256" key="3">
    <source>
        <dbReference type="ARBA" id="ARBA00022723"/>
    </source>
</evidence>
<gene>
    <name evidence="9" type="primary">hemH</name>
    <name evidence="11" type="ORF">ABT57_23955</name>
</gene>
<evidence type="ECO:0000313" key="12">
    <source>
        <dbReference type="Proteomes" id="UP000035909"/>
    </source>
</evidence>
<comment type="function">
    <text evidence="9 10">Catalyzes the ferrous insertion into protoporphyrin IX.</text>
</comment>
<dbReference type="EMBL" id="LDOU01000035">
    <property type="protein sequence ID" value="KLV04300.1"/>
    <property type="molecule type" value="Genomic_DNA"/>
</dbReference>
<dbReference type="RefSeq" id="WP_047887787.1">
    <property type="nucleotide sequence ID" value="NZ_CP071325.1"/>
</dbReference>
<organism evidence="11 12">
    <name type="scientific">Photobacterium ganghwense</name>
    <dbReference type="NCBI Taxonomy" id="320778"/>
    <lineage>
        <taxon>Bacteria</taxon>
        <taxon>Pseudomonadati</taxon>
        <taxon>Pseudomonadota</taxon>
        <taxon>Gammaproteobacteria</taxon>
        <taxon>Vibrionales</taxon>
        <taxon>Vibrionaceae</taxon>
        <taxon>Photobacterium</taxon>
    </lineage>
</organism>
<dbReference type="HAMAP" id="MF_00323">
    <property type="entry name" value="Ferrochelatase"/>
    <property type="match status" value="1"/>
</dbReference>
<dbReference type="Proteomes" id="UP000035909">
    <property type="component" value="Unassembled WGS sequence"/>
</dbReference>
<proteinExistence type="inferred from homology"/>